<evidence type="ECO:0000313" key="1">
    <source>
        <dbReference type="EMBL" id="GAC95603.1"/>
    </source>
</evidence>
<dbReference type="EMBL" id="DF238795">
    <property type="protein sequence ID" value="GAC95603.1"/>
    <property type="molecule type" value="Genomic_DNA"/>
</dbReference>
<dbReference type="HOGENOM" id="CLU_2672141_0_0_1"/>
<dbReference type="Proteomes" id="UP000014071">
    <property type="component" value="Unassembled WGS sequence"/>
</dbReference>
<name>R9P2H4_PSEHS</name>
<sequence length="75" mass="8650">MKGVEMERKNQVRQSEMRDIRALGVCVETDDAFILFHVKPPYEGIVFSSIRHYRLDLSLGRAAQARTRTIDSIRA</sequence>
<evidence type="ECO:0000313" key="2">
    <source>
        <dbReference type="Proteomes" id="UP000014071"/>
    </source>
</evidence>
<dbReference type="RefSeq" id="XP_012189190.1">
    <property type="nucleotide sequence ID" value="XM_012333800.1"/>
</dbReference>
<reference evidence="2" key="1">
    <citation type="journal article" date="2013" name="Genome Announc.">
        <title>Draft genome sequence of the basidiomycetous yeast-like fungus Pseudozyma hubeiensis SY62, which produces an abundant amount of the biosurfactant mannosylerythritol lipids.</title>
        <authorList>
            <person name="Konishi M."/>
            <person name="Hatada Y."/>
            <person name="Horiuchi J."/>
        </authorList>
    </citation>
    <scope>NUCLEOTIDE SEQUENCE [LARGE SCALE GENOMIC DNA]</scope>
    <source>
        <strain evidence="2">SY62</strain>
    </source>
</reference>
<organism evidence="1 2">
    <name type="scientific">Pseudozyma hubeiensis (strain SY62)</name>
    <name type="common">Yeast</name>
    <dbReference type="NCBI Taxonomy" id="1305764"/>
    <lineage>
        <taxon>Eukaryota</taxon>
        <taxon>Fungi</taxon>
        <taxon>Dikarya</taxon>
        <taxon>Basidiomycota</taxon>
        <taxon>Ustilaginomycotina</taxon>
        <taxon>Ustilaginomycetes</taxon>
        <taxon>Ustilaginales</taxon>
        <taxon>Ustilaginaceae</taxon>
        <taxon>Pseudozyma</taxon>
    </lineage>
</organism>
<keyword evidence="2" id="KW-1185">Reference proteome</keyword>
<dbReference type="GeneID" id="24108469"/>
<protein>
    <submittedName>
        <fullName evidence="1">Uncharacterized protein</fullName>
    </submittedName>
</protein>
<gene>
    <name evidence="1" type="ORF">PHSY_003179</name>
</gene>
<dbReference type="AlphaFoldDB" id="R9P2H4"/>
<proteinExistence type="predicted"/>
<accession>R9P2H4</accession>